<keyword evidence="1" id="KW-1133">Transmembrane helix</keyword>
<feature type="transmembrane region" description="Helical" evidence="1">
    <location>
        <begin position="22"/>
        <end position="44"/>
    </location>
</feature>
<sequence>MDEKEEKIEQGEDGNTLNFSGLVLAITALGYAIPAFTATANAAATKKKARTPKAPKAVPTMTIEERKEWTKNLPVVREQIPYSELLTLKEEGKVKHIIKHPLTKFKEIPDKVLVVMSDDRVVRTVLPPSERDARFWTVWDELRLEDNVIDAYSPAVPVPVVQDWAISQGVERCGDMD</sequence>
<dbReference type="AlphaFoldDB" id="A0ABD1Y5V2"/>
<keyword evidence="3" id="KW-1185">Reference proteome</keyword>
<name>A0ABD1Y5V2_9MARC</name>
<gene>
    <name evidence="2" type="ORF">R1flu_002342</name>
</gene>
<organism evidence="2 3">
    <name type="scientific">Riccia fluitans</name>
    <dbReference type="NCBI Taxonomy" id="41844"/>
    <lineage>
        <taxon>Eukaryota</taxon>
        <taxon>Viridiplantae</taxon>
        <taxon>Streptophyta</taxon>
        <taxon>Embryophyta</taxon>
        <taxon>Marchantiophyta</taxon>
        <taxon>Marchantiopsida</taxon>
        <taxon>Marchantiidae</taxon>
        <taxon>Marchantiales</taxon>
        <taxon>Ricciaceae</taxon>
        <taxon>Riccia</taxon>
    </lineage>
</organism>
<dbReference type="EMBL" id="JBHFFA010000006">
    <property type="protein sequence ID" value="KAL2622137.1"/>
    <property type="molecule type" value="Genomic_DNA"/>
</dbReference>
<accession>A0ABD1Y5V2</accession>
<keyword evidence="1" id="KW-0812">Transmembrane</keyword>
<dbReference type="Proteomes" id="UP001605036">
    <property type="component" value="Unassembled WGS sequence"/>
</dbReference>
<evidence type="ECO:0000313" key="3">
    <source>
        <dbReference type="Proteomes" id="UP001605036"/>
    </source>
</evidence>
<keyword evidence="1" id="KW-0472">Membrane</keyword>
<protein>
    <submittedName>
        <fullName evidence="2">Uncharacterized protein</fullName>
    </submittedName>
</protein>
<comment type="caution">
    <text evidence="2">The sequence shown here is derived from an EMBL/GenBank/DDBJ whole genome shotgun (WGS) entry which is preliminary data.</text>
</comment>
<evidence type="ECO:0000313" key="2">
    <source>
        <dbReference type="EMBL" id="KAL2622137.1"/>
    </source>
</evidence>
<evidence type="ECO:0000256" key="1">
    <source>
        <dbReference type="SAM" id="Phobius"/>
    </source>
</evidence>
<reference evidence="2 3" key="1">
    <citation type="submission" date="2024-09" db="EMBL/GenBank/DDBJ databases">
        <title>Chromosome-scale assembly of Riccia fluitans.</title>
        <authorList>
            <person name="Paukszto L."/>
            <person name="Sawicki J."/>
            <person name="Karawczyk K."/>
            <person name="Piernik-Szablinska J."/>
            <person name="Szczecinska M."/>
            <person name="Mazdziarz M."/>
        </authorList>
    </citation>
    <scope>NUCLEOTIDE SEQUENCE [LARGE SCALE GENOMIC DNA]</scope>
    <source>
        <strain evidence="2">Rf_01</strain>
        <tissue evidence="2">Aerial parts of the thallus</tissue>
    </source>
</reference>
<proteinExistence type="predicted"/>